<keyword evidence="1" id="KW-0812">Transmembrane</keyword>
<dbReference type="AlphaFoldDB" id="A0A923PQN8"/>
<protein>
    <submittedName>
        <fullName evidence="2">Uncharacterized protein</fullName>
    </submittedName>
</protein>
<keyword evidence="1" id="KW-0472">Membrane</keyword>
<dbReference type="Proteomes" id="UP000650081">
    <property type="component" value="Unassembled WGS sequence"/>
</dbReference>
<evidence type="ECO:0000256" key="1">
    <source>
        <dbReference type="SAM" id="Phobius"/>
    </source>
</evidence>
<name>A0A923PQN8_9BACT</name>
<proteinExistence type="predicted"/>
<dbReference type="EMBL" id="JACSIT010000154">
    <property type="protein sequence ID" value="MBC6996770.1"/>
    <property type="molecule type" value="Genomic_DNA"/>
</dbReference>
<comment type="caution">
    <text evidence="2">The sequence shown here is derived from an EMBL/GenBank/DDBJ whole genome shotgun (WGS) entry which is preliminary data.</text>
</comment>
<accession>A0A923PQN8</accession>
<keyword evidence="3" id="KW-1185">Reference proteome</keyword>
<reference evidence="2" key="1">
    <citation type="submission" date="2020-08" db="EMBL/GenBank/DDBJ databases">
        <title>Lewinella bacteria from marine environments.</title>
        <authorList>
            <person name="Zhong Y."/>
        </authorList>
    </citation>
    <scope>NUCLEOTIDE SEQUENCE</scope>
    <source>
        <strain evidence="2">KCTC 42187</strain>
    </source>
</reference>
<keyword evidence="1" id="KW-1133">Transmembrane helix</keyword>
<organism evidence="2 3">
    <name type="scientific">Neolewinella lacunae</name>
    <dbReference type="NCBI Taxonomy" id="1517758"/>
    <lineage>
        <taxon>Bacteria</taxon>
        <taxon>Pseudomonadati</taxon>
        <taxon>Bacteroidota</taxon>
        <taxon>Saprospiria</taxon>
        <taxon>Saprospirales</taxon>
        <taxon>Lewinellaceae</taxon>
        <taxon>Neolewinella</taxon>
    </lineage>
</organism>
<evidence type="ECO:0000313" key="2">
    <source>
        <dbReference type="EMBL" id="MBC6996770.1"/>
    </source>
</evidence>
<feature type="transmembrane region" description="Helical" evidence="1">
    <location>
        <begin position="158"/>
        <end position="186"/>
    </location>
</feature>
<feature type="transmembrane region" description="Helical" evidence="1">
    <location>
        <begin position="198"/>
        <end position="219"/>
    </location>
</feature>
<feature type="transmembrane region" description="Helical" evidence="1">
    <location>
        <begin position="128"/>
        <end position="146"/>
    </location>
</feature>
<sequence length="221" mass="24333">MTNDTFTLERTGGARIGFTNGSWPFGRLRLRTGQLEISNGLRRVRFGPEDVVMVRSYRQFPVLTPGVQVVHRREDVPLMVIFWGFSGVEELVEAIGRGGFPLSSEKTLSAADRLIVERTEQVPFRWERLLATLLLPVLAFGLGYQLGDPDPTSPQRLLLGMALASAGVAVLGLVVLFSGLVQRFVLRPNFTVKDVAGWLWWVVALAALQAGGMGVLLMLDV</sequence>
<gene>
    <name evidence="2" type="ORF">H9S92_21535</name>
</gene>
<evidence type="ECO:0000313" key="3">
    <source>
        <dbReference type="Proteomes" id="UP000650081"/>
    </source>
</evidence>
<dbReference type="RefSeq" id="WP_187468777.1">
    <property type="nucleotide sequence ID" value="NZ_JACSIT010000154.1"/>
</dbReference>